<proteinExistence type="predicted"/>
<reference evidence="1" key="2">
    <citation type="journal article" date="2015" name="Data Brief">
        <title>Shoot transcriptome of the giant reed, Arundo donax.</title>
        <authorList>
            <person name="Barrero R.A."/>
            <person name="Guerrero F.D."/>
            <person name="Moolhuijzen P."/>
            <person name="Goolsby J.A."/>
            <person name="Tidwell J."/>
            <person name="Bellgard S.E."/>
            <person name="Bellgard M.I."/>
        </authorList>
    </citation>
    <scope>NUCLEOTIDE SEQUENCE</scope>
    <source>
        <tissue evidence="1">Shoot tissue taken approximately 20 cm above the soil surface</tissue>
    </source>
</reference>
<protein>
    <submittedName>
        <fullName evidence="1">Uncharacterized protein</fullName>
    </submittedName>
</protein>
<sequence length="21" mass="2479">MLPIFTQLKPQVPVVQMHQLM</sequence>
<evidence type="ECO:0000313" key="1">
    <source>
        <dbReference type="EMBL" id="JAD57533.1"/>
    </source>
</evidence>
<name>A0A0A9B5W2_ARUDO</name>
<reference evidence="1" key="1">
    <citation type="submission" date="2014-09" db="EMBL/GenBank/DDBJ databases">
        <authorList>
            <person name="Magalhaes I.L.F."/>
            <person name="Oliveira U."/>
            <person name="Santos F.R."/>
            <person name="Vidigal T.H.D.A."/>
            <person name="Brescovit A.D."/>
            <person name="Santos A.J."/>
        </authorList>
    </citation>
    <scope>NUCLEOTIDE SEQUENCE</scope>
    <source>
        <tissue evidence="1">Shoot tissue taken approximately 20 cm above the soil surface</tissue>
    </source>
</reference>
<dbReference type="AlphaFoldDB" id="A0A0A9B5W2"/>
<organism evidence="1">
    <name type="scientific">Arundo donax</name>
    <name type="common">Giant reed</name>
    <name type="synonym">Donax arundinaceus</name>
    <dbReference type="NCBI Taxonomy" id="35708"/>
    <lineage>
        <taxon>Eukaryota</taxon>
        <taxon>Viridiplantae</taxon>
        <taxon>Streptophyta</taxon>
        <taxon>Embryophyta</taxon>
        <taxon>Tracheophyta</taxon>
        <taxon>Spermatophyta</taxon>
        <taxon>Magnoliopsida</taxon>
        <taxon>Liliopsida</taxon>
        <taxon>Poales</taxon>
        <taxon>Poaceae</taxon>
        <taxon>PACMAD clade</taxon>
        <taxon>Arundinoideae</taxon>
        <taxon>Arundineae</taxon>
        <taxon>Arundo</taxon>
    </lineage>
</organism>
<dbReference type="EMBL" id="GBRH01240362">
    <property type="protein sequence ID" value="JAD57533.1"/>
    <property type="molecule type" value="Transcribed_RNA"/>
</dbReference>
<accession>A0A0A9B5W2</accession>